<feature type="transmembrane region" description="Helical" evidence="1">
    <location>
        <begin position="20"/>
        <end position="48"/>
    </location>
</feature>
<dbReference type="EMBL" id="QGGY01000008">
    <property type="protein sequence ID" value="PWJ74660.1"/>
    <property type="molecule type" value="Genomic_DNA"/>
</dbReference>
<gene>
    <name evidence="2" type="ORF">C7383_10890</name>
</gene>
<proteinExistence type="predicted"/>
<keyword evidence="1" id="KW-0472">Membrane</keyword>
<feature type="transmembrane region" description="Helical" evidence="1">
    <location>
        <begin position="127"/>
        <end position="147"/>
    </location>
</feature>
<name>A0AB73T295_9FIRM</name>
<evidence type="ECO:0000313" key="2">
    <source>
        <dbReference type="EMBL" id="PWJ74660.1"/>
    </source>
</evidence>
<evidence type="ECO:0000313" key="3">
    <source>
        <dbReference type="Proteomes" id="UP000245412"/>
    </source>
</evidence>
<reference evidence="2 3" key="1">
    <citation type="submission" date="2018-05" db="EMBL/GenBank/DDBJ databases">
        <authorList>
            <person name="Goeker M."/>
            <person name="Huntemann M."/>
            <person name="Clum A."/>
            <person name="Pillay M."/>
            <person name="Palaniappan K."/>
            <person name="Varghese N."/>
            <person name="Mikhailova N."/>
            <person name="Stamatis D."/>
            <person name="Reddy T."/>
            <person name="Daum C."/>
            <person name="Shapiro N."/>
            <person name="Ivanova N."/>
            <person name="Kyrpides N."/>
            <person name="Woyke T."/>
        </authorList>
    </citation>
    <scope>NUCLEOTIDE SEQUENCE [LARGE SCALE GENOMIC DNA]</scope>
    <source>
        <strain evidence="2 3">DSM 26524</strain>
    </source>
</reference>
<feature type="transmembrane region" description="Helical" evidence="1">
    <location>
        <begin position="153"/>
        <end position="177"/>
    </location>
</feature>
<feature type="transmembrane region" description="Helical" evidence="1">
    <location>
        <begin position="60"/>
        <end position="86"/>
    </location>
</feature>
<feature type="transmembrane region" description="Helical" evidence="1">
    <location>
        <begin position="92"/>
        <end position="115"/>
    </location>
</feature>
<sequence>MFEETRRTAGRGLMFVFTGQIVALFSFIPFLGLAALIIGAVISLYGLYTLSQATIDYKNAFTLTLVGMVIGILANFFTGGFMSGVLSILKNIISFLVVYYVCTSTGQLLSGMSMAQAYTQAERARTIWMLYAVCMAISIVCGLLSYIPIINIMAALVSVVTAVVQLVASILYLIFLWNSQKLLQL</sequence>
<evidence type="ECO:0000256" key="1">
    <source>
        <dbReference type="SAM" id="Phobius"/>
    </source>
</evidence>
<evidence type="ECO:0008006" key="4">
    <source>
        <dbReference type="Google" id="ProtNLM"/>
    </source>
</evidence>
<comment type="caution">
    <text evidence="2">The sequence shown here is derived from an EMBL/GenBank/DDBJ whole genome shotgun (WGS) entry which is preliminary data.</text>
</comment>
<dbReference type="AlphaFoldDB" id="A0AB73T295"/>
<keyword evidence="1" id="KW-1133">Transmembrane helix</keyword>
<dbReference type="RefSeq" id="WP_109627326.1">
    <property type="nucleotide sequence ID" value="NZ_CABJAT010000003.1"/>
</dbReference>
<dbReference type="Proteomes" id="UP000245412">
    <property type="component" value="Unassembled WGS sequence"/>
</dbReference>
<keyword evidence="3" id="KW-1185">Reference proteome</keyword>
<organism evidence="2 3">
    <name type="scientific">Murimonas intestini</name>
    <dbReference type="NCBI Taxonomy" id="1337051"/>
    <lineage>
        <taxon>Bacteria</taxon>
        <taxon>Bacillati</taxon>
        <taxon>Bacillota</taxon>
        <taxon>Clostridia</taxon>
        <taxon>Lachnospirales</taxon>
        <taxon>Lachnospiraceae</taxon>
        <taxon>Murimonas</taxon>
    </lineage>
</organism>
<protein>
    <recommendedName>
        <fullName evidence="4">DUF308 domain-containing protein</fullName>
    </recommendedName>
</protein>
<keyword evidence="1" id="KW-0812">Transmembrane</keyword>
<accession>A0AB73T295</accession>